<evidence type="ECO:0000256" key="1">
    <source>
        <dbReference type="SAM" id="MobiDB-lite"/>
    </source>
</evidence>
<comment type="caution">
    <text evidence="2">The sequence shown here is derived from an EMBL/GenBank/DDBJ whole genome shotgun (WGS) entry which is preliminary data.</text>
</comment>
<dbReference type="EMBL" id="BLSD01000003">
    <property type="protein sequence ID" value="GFP38402.1"/>
    <property type="molecule type" value="Genomic_DNA"/>
</dbReference>
<name>A0A6V8Q0W7_9ACTN</name>
<feature type="region of interest" description="Disordered" evidence="1">
    <location>
        <begin position="30"/>
        <end position="49"/>
    </location>
</feature>
<evidence type="ECO:0000313" key="2">
    <source>
        <dbReference type="EMBL" id="GFP38402.1"/>
    </source>
</evidence>
<reference evidence="2 3" key="1">
    <citation type="journal article" date="2020" name="Front. Microbiol.">
        <title>Single-cell genomics of novel Actinobacteria with the Wood-Ljungdahl pathway discovered in a serpentinizing system.</title>
        <authorList>
            <person name="Merino N."/>
            <person name="Kawai M."/>
            <person name="Boyd E.S."/>
            <person name="Colman D.R."/>
            <person name="McGlynn S.E."/>
            <person name="Nealson K.H."/>
            <person name="Kurokawa K."/>
            <person name="Hongoh Y."/>
        </authorList>
    </citation>
    <scope>NUCLEOTIDE SEQUENCE [LARGE SCALE GENOMIC DNA]</scope>
    <source>
        <strain evidence="2 3">S47</strain>
    </source>
</reference>
<protein>
    <submittedName>
        <fullName evidence="2">Uncharacterized protein</fullName>
    </submittedName>
</protein>
<proteinExistence type="predicted"/>
<dbReference type="AlphaFoldDB" id="A0A6V8Q0W7"/>
<organism evidence="2 3">
    <name type="scientific">Candidatus Hakubella thermalkaliphila</name>
    <dbReference type="NCBI Taxonomy" id="2754717"/>
    <lineage>
        <taxon>Bacteria</taxon>
        <taxon>Bacillati</taxon>
        <taxon>Actinomycetota</taxon>
        <taxon>Actinomycetota incertae sedis</taxon>
        <taxon>Candidatus Hakubellales</taxon>
        <taxon>Candidatus Hakubellaceae</taxon>
        <taxon>Candidatus Hakubella</taxon>
    </lineage>
</organism>
<sequence>MSLGKSVPMIFLNALKLNYLENNLENRSSIMQQPPEVRGSLYSPEFPGA</sequence>
<accession>A0A6V8Q0W7</accession>
<dbReference type="Proteomes" id="UP000569018">
    <property type="component" value="Unassembled WGS sequence"/>
</dbReference>
<evidence type="ECO:0000313" key="3">
    <source>
        <dbReference type="Proteomes" id="UP000569018"/>
    </source>
</evidence>
<gene>
    <name evidence="2" type="ORF">HKBW3S47_00103</name>
</gene>